<dbReference type="EMBL" id="CDNC01000023">
    <property type="protein sequence ID" value="CEM62222.1"/>
    <property type="molecule type" value="Genomic_DNA"/>
</dbReference>
<dbReference type="EMBL" id="CP042817">
    <property type="protein sequence ID" value="QEJ96679.1"/>
    <property type="molecule type" value="Genomic_DNA"/>
</dbReference>
<protein>
    <submittedName>
        <fullName evidence="2">Uncharacterized protein</fullName>
    </submittedName>
</protein>
<dbReference type="EMBL" id="CP042817">
    <property type="protein sequence ID" value="QEJ98467.1"/>
    <property type="molecule type" value="Genomic_DNA"/>
</dbReference>
<evidence type="ECO:0000313" key="3">
    <source>
        <dbReference type="EMBL" id="QEJ96648.1"/>
    </source>
</evidence>
<dbReference type="EMBL" id="CP042817">
    <property type="protein sequence ID" value="QEJ99143.1"/>
    <property type="molecule type" value="Genomic_DNA"/>
</dbReference>
<accession>A0A0B7GXB2</accession>
<dbReference type="EMBL" id="CP042817">
    <property type="protein sequence ID" value="QEJ96927.1"/>
    <property type="molecule type" value="Genomic_DNA"/>
</dbReference>
<evidence type="ECO:0000313" key="8">
    <source>
        <dbReference type="EMBL" id="QEJ97094.1"/>
    </source>
</evidence>
<proteinExistence type="predicted"/>
<reference evidence="2" key="1">
    <citation type="submission" date="2015-01" db="EMBL/GenBank/DDBJ databases">
        <authorList>
            <person name="Xiang T."/>
            <person name="Song Y."/>
            <person name="Huang L."/>
            <person name="Wang B."/>
            <person name="Wu P."/>
        </authorList>
    </citation>
    <scope>NUCLEOTIDE SEQUENCE [LARGE SCALE GENOMIC DNA]</scope>
    <source>
        <strain evidence="2">V1</strain>
    </source>
</reference>
<evidence type="ECO:0000313" key="6">
    <source>
        <dbReference type="EMBL" id="QEJ96927.1"/>
    </source>
</evidence>
<evidence type="ECO:0000313" key="7">
    <source>
        <dbReference type="EMBL" id="QEJ96998.1"/>
    </source>
</evidence>
<dbReference type="Proteomes" id="UP000042527">
    <property type="component" value="Unassembled WGS sequence"/>
</dbReference>
<evidence type="ECO:0000313" key="13">
    <source>
        <dbReference type="Proteomes" id="UP000323594"/>
    </source>
</evidence>
<reference evidence="12" key="2">
    <citation type="submission" date="2015-01" db="EMBL/GenBank/DDBJ databases">
        <authorList>
            <person name="Manzoor Shahid"/>
            <person name="Zubair Saima"/>
        </authorList>
    </citation>
    <scope>NUCLEOTIDE SEQUENCE [LARGE SCALE GENOMIC DNA]</scope>
    <source>
        <strain evidence="12">V1</strain>
    </source>
</reference>
<evidence type="ECO:0000313" key="11">
    <source>
        <dbReference type="EMBL" id="QEJ99143.1"/>
    </source>
</evidence>
<dbReference type="GeneID" id="57754368"/>
<dbReference type="EMBL" id="CP042817">
    <property type="protein sequence ID" value="QEJ96998.1"/>
    <property type="molecule type" value="Genomic_DNA"/>
</dbReference>
<sequence>MSNKMFNLPANPANIPPSGKQAGTSRTQSIISVFDIKNFISPKLYSELSWDEDRAADEVTQDCINRAEELAETLLHLVGEKINPFSRTQKEVLKILTVYELYTYNGDRIKAKEYMERAERLISDRYRSIEKEREAVLPEIALTNPKSEKVKK</sequence>
<evidence type="ECO:0000313" key="10">
    <source>
        <dbReference type="EMBL" id="QEJ98467.1"/>
    </source>
</evidence>
<dbReference type="EMBL" id="CP042817">
    <property type="protein sequence ID" value="QEJ96838.1"/>
    <property type="molecule type" value="Genomic_DNA"/>
</dbReference>
<evidence type="ECO:0000313" key="2">
    <source>
        <dbReference type="EMBL" id="CEM62222.1"/>
    </source>
</evidence>
<gene>
    <name evidence="3" type="ORF">FUT82_00565</name>
    <name evidence="4" type="ORF">FUT82_00750</name>
    <name evidence="5" type="ORF">FUT82_01790</name>
    <name evidence="6" type="ORF">FUT82_02305</name>
    <name evidence="7" type="ORF">FUT82_02695</name>
    <name evidence="8" type="ORF">FUT82_03235</name>
    <name evidence="9" type="ORF">FUT82_05080</name>
    <name evidence="10" type="ORF">FUT82_10990</name>
    <name evidence="11" type="ORF">FUT82_14845</name>
    <name evidence="2" type="ORF">TPHV1_30117</name>
</gene>
<dbReference type="AlphaFoldDB" id="A0A0B7GXB2"/>
<dbReference type="Proteomes" id="UP000323594">
    <property type="component" value="Chromosome"/>
</dbReference>
<dbReference type="EMBL" id="CP042817">
    <property type="protein sequence ID" value="QEJ97433.1"/>
    <property type="molecule type" value="Genomic_DNA"/>
</dbReference>
<evidence type="ECO:0000313" key="12">
    <source>
        <dbReference type="Proteomes" id="UP000042527"/>
    </source>
</evidence>
<evidence type="ECO:0000256" key="1">
    <source>
        <dbReference type="SAM" id="MobiDB-lite"/>
    </source>
</evidence>
<organism evidence="2 12">
    <name type="scientific">Treponema phagedenis</name>
    <dbReference type="NCBI Taxonomy" id="162"/>
    <lineage>
        <taxon>Bacteria</taxon>
        <taxon>Pseudomonadati</taxon>
        <taxon>Spirochaetota</taxon>
        <taxon>Spirochaetia</taxon>
        <taxon>Spirochaetales</taxon>
        <taxon>Treponemataceae</taxon>
        <taxon>Treponema</taxon>
    </lineage>
</organism>
<dbReference type="RefSeq" id="WP_024752645.1">
    <property type="nucleotide sequence ID" value="NZ_CDNC01000023.1"/>
</dbReference>
<evidence type="ECO:0000313" key="9">
    <source>
        <dbReference type="EMBL" id="QEJ97433.1"/>
    </source>
</evidence>
<evidence type="ECO:0000313" key="4">
    <source>
        <dbReference type="EMBL" id="QEJ96679.1"/>
    </source>
</evidence>
<keyword evidence="12" id="KW-1185">Reference proteome</keyword>
<dbReference type="EMBL" id="CP042817">
    <property type="protein sequence ID" value="QEJ97094.1"/>
    <property type="molecule type" value="Genomic_DNA"/>
</dbReference>
<feature type="region of interest" description="Disordered" evidence="1">
    <location>
        <begin position="1"/>
        <end position="23"/>
    </location>
</feature>
<reference evidence="3 13" key="3">
    <citation type="submission" date="2019-08" db="EMBL/GenBank/DDBJ databases">
        <authorList>
            <person name="Kuhnert P."/>
        </authorList>
    </citation>
    <scope>NUCLEOTIDE SEQUENCE [LARGE SCALE GENOMIC DNA]</scope>
    <source>
        <strain evidence="3 13">B36.5</strain>
    </source>
</reference>
<evidence type="ECO:0000313" key="5">
    <source>
        <dbReference type="EMBL" id="QEJ96838.1"/>
    </source>
</evidence>
<dbReference type="EMBL" id="CP042817">
    <property type="protein sequence ID" value="QEJ96648.1"/>
    <property type="molecule type" value="Genomic_DNA"/>
</dbReference>
<name>A0A0B7GXB2_TREPH</name>